<accession>A0ABV5QYK7</accession>
<protein>
    <submittedName>
        <fullName evidence="1">Uncharacterized protein</fullName>
    </submittedName>
</protein>
<name>A0ABV5QYK7_9ACTN</name>
<evidence type="ECO:0000313" key="1">
    <source>
        <dbReference type="EMBL" id="MFB9558592.1"/>
    </source>
</evidence>
<dbReference type="EMBL" id="JBHMCT010000040">
    <property type="protein sequence ID" value="MFB9558592.1"/>
    <property type="molecule type" value="Genomic_DNA"/>
</dbReference>
<keyword evidence="2" id="KW-1185">Reference proteome</keyword>
<organism evidence="1 2">
    <name type="scientific">Streptomyces roseoviridis</name>
    <dbReference type="NCBI Taxonomy" id="67361"/>
    <lineage>
        <taxon>Bacteria</taxon>
        <taxon>Bacillati</taxon>
        <taxon>Actinomycetota</taxon>
        <taxon>Actinomycetes</taxon>
        <taxon>Kitasatosporales</taxon>
        <taxon>Streptomycetaceae</taxon>
        <taxon>Streptomyces</taxon>
    </lineage>
</organism>
<gene>
    <name evidence="1" type="ORF">ACFFTP_30980</name>
</gene>
<sequence length="88" mass="9885">MSTPDEVEPLVVRWDRTVIHPQDPRDDTIVCCLTDDGRPVALLLNDELREALGGLLADPWDQNDPTVEHDLDGTTYRISADTEEHPHA</sequence>
<proteinExistence type="predicted"/>
<dbReference type="Proteomes" id="UP001589716">
    <property type="component" value="Unassembled WGS sequence"/>
</dbReference>
<reference evidence="1 2" key="1">
    <citation type="submission" date="2024-09" db="EMBL/GenBank/DDBJ databases">
        <authorList>
            <person name="Sun Q."/>
            <person name="Mori K."/>
        </authorList>
    </citation>
    <scope>NUCLEOTIDE SEQUENCE [LARGE SCALE GENOMIC DNA]</scope>
    <source>
        <strain evidence="1 2">JCM 4414</strain>
    </source>
</reference>
<evidence type="ECO:0000313" key="2">
    <source>
        <dbReference type="Proteomes" id="UP001589716"/>
    </source>
</evidence>
<comment type="caution">
    <text evidence="1">The sequence shown here is derived from an EMBL/GenBank/DDBJ whole genome shotgun (WGS) entry which is preliminary data.</text>
</comment>
<dbReference type="RefSeq" id="WP_382746172.1">
    <property type="nucleotide sequence ID" value="NZ_JBHMCT010000040.1"/>
</dbReference>